<evidence type="ECO:0000313" key="2">
    <source>
        <dbReference type="EMBL" id="BBO82948.1"/>
    </source>
</evidence>
<dbReference type="KEGG" id="dov:DSCO28_35140"/>
<dbReference type="InterPro" id="IPR023404">
    <property type="entry name" value="rSAM_horseshoe"/>
</dbReference>
<dbReference type="InterPro" id="IPR058240">
    <property type="entry name" value="rSAM_sf"/>
</dbReference>
<dbReference type="GO" id="GO:0051536">
    <property type="term" value="F:iron-sulfur cluster binding"/>
    <property type="evidence" value="ECO:0007669"/>
    <property type="project" value="InterPro"/>
</dbReference>
<proteinExistence type="predicted"/>
<dbReference type="AlphaFoldDB" id="A0A5K7ZRV8"/>
<sequence length="578" mass="64087">MVVNPAPVERGVIRKPAAGRLRVALVYPHHYHVGMSNLGFQTVYRLINNVDHIVCERAFLPEQDGGKIHRVLTVESQTPIEDFDIIAFSISYENDVPAVLTILETAGLPLSAARRGATLPLVLAGGVFCFLNPEPLAPFVDAFLLGEAETLIHPVFEILDRRAEKRERLLALAREVPGVYVPAFYTPRYHGDGTLATVDSAAGVPATVKRVMVPDLSTVPTASTILTPDTTFENTYLIEVSRGCPHGCRFCSAGYVYRPPRFRPLGLLDRQVDEGCALTDRIGLVGAAVSDLPGIRELCSRDRGRDIHFAFSSLRADALDGPLIQALRKSRVKTATIAPDAGSERMRRVINKGVTEDHVLTATETLVAAGIPNLKVYFMIGLPTETDDDVTAIVDLVKRIKHRFLKISRGKGHMGEITVSVSCFVPKPFTPFQWAAMDEVRILKRKIKVIQSGLRKTANVRVHADVPRWAYLQALIARGDRRVAEILLLAHRNQGNWPQTYKASPINPHFYVHREREPEERFPWDFIDQGIDRSYLLKEYRRALDARPSAPCPADPSRCSICGVCKGTAVNSSCRNRG</sequence>
<dbReference type="Pfam" id="PF04055">
    <property type="entry name" value="Radical_SAM"/>
    <property type="match status" value="1"/>
</dbReference>
<feature type="domain" description="Radical SAM core" evidence="1">
    <location>
        <begin position="230"/>
        <end position="468"/>
    </location>
</feature>
<dbReference type="InterPro" id="IPR007197">
    <property type="entry name" value="rSAM"/>
</dbReference>
<dbReference type="InterPro" id="IPR006638">
    <property type="entry name" value="Elp3/MiaA/NifB-like_rSAM"/>
</dbReference>
<dbReference type="EMBL" id="AP021876">
    <property type="protein sequence ID" value="BBO82948.1"/>
    <property type="molecule type" value="Genomic_DNA"/>
</dbReference>
<dbReference type="PROSITE" id="PS51918">
    <property type="entry name" value="RADICAL_SAM"/>
    <property type="match status" value="1"/>
</dbReference>
<dbReference type="SFLD" id="SFLDG01082">
    <property type="entry name" value="B12-binding_domain_containing"/>
    <property type="match status" value="1"/>
</dbReference>
<dbReference type="PANTHER" id="PTHR42731">
    <property type="entry name" value="SLL1084 PROTEIN"/>
    <property type="match status" value="1"/>
</dbReference>
<dbReference type="RefSeq" id="WP_155323273.1">
    <property type="nucleotide sequence ID" value="NZ_AP021876.1"/>
</dbReference>
<dbReference type="Gene3D" id="3.80.30.20">
    <property type="entry name" value="tm_1862 like domain"/>
    <property type="match status" value="1"/>
</dbReference>
<dbReference type="Proteomes" id="UP000425960">
    <property type="component" value="Chromosome"/>
</dbReference>
<name>A0A5K7ZRV8_9BACT</name>
<gene>
    <name evidence="2" type="ORF">DSCO28_35140</name>
</gene>
<dbReference type="GO" id="GO:0003824">
    <property type="term" value="F:catalytic activity"/>
    <property type="evidence" value="ECO:0007669"/>
    <property type="project" value="InterPro"/>
</dbReference>
<dbReference type="Pfam" id="PF19864">
    <property type="entry name" value="Radical_SAM_N2"/>
    <property type="match status" value="1"/>
</dbReference>
<evidence type="ECO:0000259" key="1">
    <source>
        <dbReference type="PROSITE" id="PS51918"/>
    </source>
</evidence>
<protein>
    <submittedName>
        <fullName evidence="2">Radical SAM protein</fullName>
    </submittedName>
</protein>
<dbReference type="SMART" id="SM00729">
    <property type="entry name" value="Elp3"/>
    <property type="match status" value="1"/>
</dbReference>
<reference evidence="2 3" key="1">
    <citation type="submission" date="2019-11" db="EMBL/GenBank/DDBJ databases">
        <title>Comparative genomics of hydrocarbon-degrading Desulfosarcina strains.</title>
        <authorList>
            <person name="Watanabe M."/>
            <person name="Kojima H."/>
            <person name="Fukui M."/>
        </authorList>
    </citation>
    <scope>NUCLEOTIDE SEQUENCE [LARGE SCALE GENOMIC DNA]</scope>
    <source>
        <strain evidence="2 3">28bB2T</strain>
    </source>
</reference>
<dbReference type="SUPFAM" id="SSF102114">
    <property type="entry name" value="Radical SAM enzymes"/>
    <property type="match status" value="1"/>
</dbReference>
<dbReference type="SFLD" id="SFLDS00029">
    <property type="entry name" value="Radical_SAM"/>
    <property type="match status" value="1"/>
</dbReference>
<evidence type="ECO:0000313" key="3">
    <source>
        <dbReference type="Proteomes" id="UP000425960"/>
    </source>
</evidence>
<organism evidence="2 3">
    <name type="scientific">Desulfosarcina ovata subsp. sediminis</name>
    <dbReference type="NCBI Taxonomy" id="885957"/>
    <lineage>
        <taxon>Bacteria</taxon>
        <taxon>Pseudomonadati</taxon>
        <taxon>Thermodesulfobacteriota</taxon>
        <taxon>Desulfobacteria</taxon>
        <taxon>Desulfobacterales</taxon>
        <taxon>Desulfosarcinaceae</taxon>
        <taxon>Desulfosarcina</taxon>
    </lineage>
</organism>
<dbReference type="CDD" id="cd01335">
    <property type="entry name" value="Radical_SAM"/>
    <property type="match status" value="1"/>
</dbReference>
<dbReference type="InterPro" id="IPR045784">
    <property type="entry name" value="Radical_SAM_N2"/>
</dbReference>
<dbReference type="PANTHER" id="PTHR42731:SF5">
    <property type="entry name" value="RADICAL SAM DOMAIN PROTEIN"/>
    <property type="match status" value="1"/>
</dbReference>
<accession>A0A5K7ZRV8</accession>